<evidence type="ECO:0000259" key="14">
    <source>
        <dbReference type="Pfam" id="PF07715"/>
    </source>
</evidence>
<evidence type="ECO:0000256" key="1">
    <source>
        <dbReference type="ARBA" id="ARBA00004571"/>
    </source>
</evidence>
<evidence type="ECO:0000256" key="11">
    <source>
        <dbReference type="RuleBase" id="RU003357"/>
    </source>
</evidence>
<dbReference type="EMBL" id="JBHRTL010000001">
    <property type="protein sequence ID" value="MFC3153670.1"/>
    <property type="molecule type" value="Genomic_DNA"/>
</dbReference>
<dbReference type="PROSITE" id="PS52016">
    <property type="entry name" value="TONB_DEPENDENT_REC_3"/>
    <property type="match status" value="1"/>
</dbReference>
<evidence type="ECO:0000256" key="10">
    <source>
        <dbReference type="PROSITE-ProRule" id="PRU01360"/>
    </source>
</evidence>
<keyword evidence="7 10" id="KW-0472">Membrane</keyword>
<keyword evidence="3 10" id="KW-0813">Transport</keyword>
<evidence type="ECO:0000256" key="9">
    <source>
        <dbReference type="ARBA" id="ARBA00023237"/>
    </source>
</evidence>
<keyword evidence="5 10" id="KW-0812">Transmembrane</keyword>
<dbReference type="NCBIfam" id="TIGR01783">
    <property type="entry name" value="TonB-siderophor"/>
    <property type="match status" value="1"/>
</dbReference>
<organism evidence="15 16">
    <name type="scientific">Gilvimarinus japonicus</name>
    <dbReference type="NCBI Taxonomy" id="1796469"/>
    <lineage>
        <taxon>Bacteria</taxon>
        <taxon>Pseudomonadati</taxon>
        <taxon>Pseudomonadota</taxon>
        <taxon>Gammaproteobacteria</taxon>
        <taxon>Cellvibrionales</taxon>
        <taxon>Cellvibrionaceae</taxon>
        <taxon>Gilvimarinus</taxon>
    </lineage>
</organism>
<dbReference type="RefSeq" id="WP_382413543.1">
    <property type="nucleotide sequence ID" value="NZ_AP031500.1"/>
</dbReference>
<keyword evidence="16" id="KW-1185">Reference proteome</keyword>
<gene>
    <name evidence="15" type="ORF">ACFOEB_00510</name>
</gene>
<keyword evidence="4 10" id="KW-1134">Transmembrane beta strand</keyword>
<keyword evidence="9 10" id="KW-0998">Cell outer membrane</keyword>
<evidence type="ECO:0000256" key="3">
    <source>
        <dbReference type="ARBA" id="ARBA00022448"/>
    </source>
</evidence>
<dbReference type="PANTHER" id="PTHR32552:SF74">
    <property type="entry name" value="HYDROXAMATE SIDEROPHORE RECEPTOR FHUE"/>
    <property type="match status" value="1"/>
</dbReference>
<evidence type="ECO:0000259" key="13">
    <source>
        <dbReference type="Pfam" id="PF00593"/>
    </source>
</evidence>
<accession>A0ABV7HMH6</accession>
<comment type="caution">
    <text evidence="15">The sequence shown here is derived from an EMBL/GenBank/DDBJ whole genome shotgun (WGS) entry which is preliminary data.</text>
</comment>
<sequence length="691" mass="75901">MNHPMRLPLATLIAMSAIQPAIAQPTIAPPQIEVVNVYGEPEKSSSATKLDLSVYETPQTVSVISRTQIDDFALDDINDLLRYTPGVTVESVETDRTYFTARGFDIVNFQYDGVGVPFSAGLSQGHQDTAIFEQVEIVKGAAGLITGLANPSATINYIRKRPTAELSGSIAVQAGPESSYRLDGDISGSVTERVRARLVVAKDDGESYLDRNENDNTVFYGIVEGDVTDSTLLTVGYSQNQNDITGSLSGALPLYYTDGSDTDYNVGTSTAPDWAYRDIERTQAFVELHQTLGANWTLNAQYTQNDIEQDSELFYVYGTPDRETEIGLLGYASGYRADEQQKVLDVFVNGTFALLGRDHDLVIGYNKADIDLVGQSLYDYVNGYPVLGSDWAEGNTPRPELQVYDTFTDGHVDNQEHESLYFATRLNLLDSLSVLLGARQMEVTQSGYSYGVEADTYADETVPYYGFTWSFLDNVSLYASYSEVFTPQSFVTPEFRPLGVAQGDNSEVGFKMQLNDGQATGTLAFFQSEQTNLGEYIGRVEGVNTYLGKAYESEGAELELSGAVSDNLNLSIGYTWVDITDNSGAEVRTYVPRNLVKLAAAYQVPMQPKLVVGASVNWQDAVSTSPEAGVEITQSSYALLDVFARYKLTDDVTVALNVSNVTDEKYWNSLYWTQAYYGAPLQASATVSWRF</sequence>
<dbReference type="Pfam" id="PF07715">
    <property type="entry name" value="Plug"/>
    <property type="match status" value="1"/>
</dbReference>
<dbReference type="CDD" id="cd01347">
    <property type="entry name" value="ligand_gated_channel"/>
    <property type="match status" value="1"/>
</dbReference>
<evidence type="ECO:0000313" key="16">
    <source>
        <dbReference type="Proteomes" id="UP001595548"/>
    </source>
</evidence>
<evidence type="ECO:0000256" key="2">
    <source>
        <dbReference type="ARBA" id="ARBA00009810"/>
    </source>
</evidence>
<dbReference type="SUPFAM" id="SSF56935">
    <property type="entry name" value="Porins"/>
    <property type="match status" value="1"/>
</dbReference>
<dbReference type="InterPro" id="IPR012910">
    <property type="entry name" value="Plug_dom"/>
</dbReference>
<evidence type="ECO:0000256" key="6">
    <source>
        <dbReference type="ARBA" id="ARBA00023077"/>
    </source>
</evidence>
<dbReference type="InterPro" id="IPR000531">
    <property type="entry name" value="Beta-barrel_TonB"/>
</dbReference>
<dbReference type="Gene3D" id="2.40.170.20">
    <property type="entry name" value="TonB-dependent receptor, beta-barrel domain"/>
    <property type="match status" value="1"/>
</dbReference>
<evidence type="ECO:0000256" key="5">
    <source>
        <dbReference type="ARBA" id="ARBA00022692"/>
    </source>
</evidence>
<evidence type="ECO:0000256" key="8">
    <source>
        <dbReference type="ARBA" id="ARBA00023170"/>
    </source>
</evidence>
<keyword evidence="12" id="KW-0732">Signal</keyword>
<feature type="signal peptide" evidence="12">
    <location>
        <begin position="1"/>
        <end position="23"/>
    </location>
</feature>
<proteinExistence type="inferred from homology"/>
<dbReference type="InterPro" id="IPR010105">
    <property type="entry name" value="TonB_sidphr_rcpt"/>
</dbReference>
<dbReference type="InterPro" id="IPR036942">
    <property type="entry name" value="Beta-barrel_TonB_sf"/>
</dbReference>
<protein>
    <submittedName>
        <fullName evidence="15">TonB-dependent siderophore receptor</fullName>
    </submittedName>
</protein>
<dbReference type="Proteomes" id="UP001595548">
    <property type="component" value="Unassembled WGS sequence"/>
</dbReference>
<comment type="subcellular location">
    <subcellularLocation>
        <location evidence="1 10">Cell outer membrane</location>
        <topology evidence="1 10">Multi-pass membrane protein</topology>
    </subcellularLocation>
</comment>
<dbReference type="PANTHER" id="PTHR32552">
    <property type="entry name" value="FERRICHROME IRON RECEPTOR-RELATED"/>
    <property type="match status" value="1"/>
</dbReference>
<feature type="chain" id="PRO_5046044829" evidence="12">
    <location>
        <begin position="24"/>
        <end position="691"/>
    </location>
</feature>
<evidence type="ECO:0000256" key="7">
    <source>
        <dbReference type="ARBA" id="ARBA00023136"/>
    </source>
</evidence>
<keyword evidence="6 11" id="KW-0798">TonB box</keyword>
<dbReference type="Pfam" id="PF00593">
    <property type="entry name" value="TonB_dep_Rec_b-barrel"/>
    <property type="match status" value="1"/>
</dbReference>
<comment type="similarity">
    <text evidence="2 10 11">Belongs to the TonB-dependent receptor family.</text>
</comment>
<dbReference type="InterPro" id="IPR037066">
    <property type="entry name" value="Plug_dom_sf"/>
</dbReference>
<reference evidence="16" key="1">
    <citation type="journal article" date="2019" name="Int. J. Syst. Evol. Microbiol.">
        <title>The Global Catalogue of Microorganisms (GCM) 10K type strain sequencing project: providing services to taxonomists for standard genome sequencing and annotation.</title>
        <authorList>
            <consortium name="The Broad Institute Genomics Platform"/>
            <consortium name="The Broad Institute Genome Sequencing Center for Infectious Disease"/>
            <person name="Wu L."/>
            <person name="Ma J."/>
        </authorList>
    </citation>
    <scope>NUCLEOTIDE SEQUENCE [LARGE SCALE GENOMIC DNA]</scope>
    <source>
        <strain evidence="16">KCTC 52141</strain>
    </source>
</reference>
<dbReference type="InterPro" id="IPR039426">
    <property type="entry name" value="TonB-dep_rcpt-like"/>
</dbReference>
<evidence type="ECO:0000256" key="4">
    <source>
        <dbReference type="ARBA" id="ARBA00022452"/>
    </source>
</evidence>
<keyword evidence="8 15" id="KW-0675">Receptor</keyword>
<evidence type="ECO:0000256" key="12">
    <source>
        <dbReference type="SAM" id="SignalP"/>
    </source>
</evidence>
<evidence type="ECO:0000313" key="15">
    <source>
        <dbReference type="EMBL" id="MFC3153670.1"/>
    </source>
</evidence>
<feature type="domain" description="TonB-dependent receptor plug" evidence="14">
    <location>
        <begin position="54"/>
        <end position="151"/>
    </location>
</feature>
<dbReference type="Gene3D" id="2.170.130.10">
    <property type="entry name" value="TonB-dependent receptor, plug domain"/>
    <property type="match status" value="1"/>
</dbReference>
<name>A0ABV7HMH6_9GAMM</name>
<feature type="domain" description="TonB-dependent receptor-like beta-barrel" evidence="13">
    <location>
        <begin position="226"/>
        <end position="661"/>
    </location>
</feature>